<dbReference type="GO" id="GO:0016740">
    <property type="term" value="F:transferase activity"/>
    <property type="evidence" value="ECO:0007669"/>
    <property type="project" value="UniProtKB-KW"/>
</dbReference>
<sequence length="203" mass="22691">MNLRRCAAAVKRWLKLQVEKRQPTIQEKYPQFQIGRGTYGTPRIRSWQEGPTVRIGAFCSIAKGSQIFIGGEHRVDWVTTYPFSVFWPEARHITGHPRIRGDVNIGNDVWIGSDAMIMSGVTIGDGAVIGAAAVVARDVPPYAIVVGNPGVVVRKRFSDDIIARLLDLKWWDWDDERIKRHLPLMLANDPEGFLAAAEAESLS</sequence>
<accession>A0A6J7D537</accession>
<dbReference type="InterPro" id="IPR018357">
    <property type="entry name" value="Hexapep_transf_CS"/>
</dbReference>
<dbReference type="EMBL" id="CAFBLP010000005">
    <property type="protein sequence ID" value="CAB4862193.1"/>
    <property type="molecule type" value="Genomic_DNA"/>
</dbReference>
<dbReference type="SUPFAM" id="SSF51161">
    <property type="entry name" value="Trimeric LpxA-like enzymes"/>
    <property type="match status" value="1"/>
</dbReference>
<dbReference type="InterPro" id="IPR011004">
    <property type="entry name" value="Trimer_LpxA-like_sf"/>
</dbReference>
<dbReference type="PANTHER" id="PTHR43300">
    <property type="entry name" value="ACETYLTRANSFERASE"/>
    <property type="match status" value="1"/>
</dbReference>
<dbReference type="Pfam" id="PF00132">
    <property type="entry name" value="Hexapep"/>
    <property type="match status" value="1"/>
</dbReference>
<protein>
    <submittedName>
        <fullName evidence="2">Unannotated protein</fullName>
    </submittedName>
</protein>
<reference evidence="2" key="1">
    <citation type="submission" date="2020-05" db="EMBL/GenBank/DDBJ databases">
        <authorList>
            <person name="Chiriac C."/>
            <person name="Salcher M."/>
            <person name="Ghai R."/>
            <person name="Kavagutti S V."/>
        </authorList>
    </citation>
    <scope>NUCLEOTIDE SEQUENCE</scope>
</reference>
<dbReference type="PROSITE" id="PS00101">
    <property type="entry name" value="HEXAPEP_TRANSFERASES"/>
    <property type="match status" value="1"/>
</dbReference>
<name>A0A6J7D537_9ZZZZ</name>
<dbReference type="InterPro" id="IPR050179">
    <property type="entry name" value="Trans_hexapeptide_repeat"/>
</dbReference>
<dbReference type="AlphaFoldDB" id="A0A6J7D537"/>
<dbReference type="PANTHER" id="PTHR43300:SF11">
    <property type="entry name" value="ACETYLTRANSFERASE RV3034C-RELATED"/>
    <property type="match status" value="1"/>
</dbReference>
<gene>
    <name evidence="2" type="ORF">UFOPK3376_00328</name>
</gene>
<organism evidence="2">
    <name type="scientific">freshwater metagenome</name>
    <dbReference type="NCBI Taxonomy" id="449393"/>
    <lineage>
        <taxon>unclassified sequences</taxon>
        <taxon>metagenomes</taxon>
        <taxon>ecological metagenomes</taxon>
    </lineage>
</organism>
<dbReference type="CDD" id="cd03349">
    <property type="entry name" value="LbH_XAT"/>
    <property type="match status" value="1"/>
</dbReference>
<evidence type="ECO:0000313" key="2">
    <source>
        <dbReference type="EMBL" id="CAB4862193.1"/>
    </source>
</evidence>
<dbReference type="InterPro" id="IPR001451">
    <property type="entry name" value="Hexapep"/>
</dbReference>
<keyword evidence="1" id="KW-0808">Transferase</keyword>
<proteinExistence type="predicted"/>
<evidence type="ECO:0000256" key="1">
    <source>
        <dbReference type="ARBA" id="ARBA00022679"/>
    </source>
</evidence>
<dbReference type="Gene3D" id="2.160.10.10">
    <property type="entry name" value="Hexapeptide repeat proteins"/>
    <property type="match status" value="1"/>
</dbReference>